<comment type="caution">
    <text evidence="1">The sequence shown here is derived from an EMBL/GenBank/DDBJ whole genome shotgun (WGS) entry which is preliminary data.</text>
</comment>
<dbReference type="EMBL" id="JACEIK010005105">
    <property type="protein sequence ID" value="MCE0480717.1"/>
    <property type="molecule type" value="Genomic_DNA"/>
</dbReference>
<feature type="non-terminal residue" evidence="1">
    <location>
        <position position="1"/>
    </location>
</feature>
<gene>
    <name evidence="1" type="ORF">HAX54_037809</name>
</gene>
<evidence type="ECO:0000313" key="1">
    <source>
        <dbReference type="EMBL" id="MCE0480717.1"/>
    </source>
</evidence>
<protein>
    <submittedName>
        <fullName evidence="1">Uncharacterized protein</fullName>
    </submittedName>
</protein>
<dbReference type="Proteomes" id="UP000823775">
    <property type="component" value="Unassembled WGS sequence"/>
</dbReference>
<keyword evidence="2" id="KW-1185">Reference proteome</keyword>
<sequence length="83" mass="9347">LEVEVFLVEVTLSTFNLAGPFRWYYKLDREAKVQVRLHEACSLGIQGSRNASQPGTLGGHSRRNHMYAFLSRPKAEALDVVIT</sequence>
<proteinExistence type="predicted"/>
<accession>A0ABS8VK34</accession>
<reference evidence="1 2" key="1">
    <citation type="journal article" date="2021" name="BMC Genomics">
        <title>Datura genome reveals duplications of psychoactive alkaloid biosynthetic genes and high mutation rate following tissue culture.</title>
        <authorList>
            <person name="Rajewski A."/>
            <person name="Carter-House D."/>
            <person name="Stajich J."/>
            <person name="Litt A."/>
        </authorList>
    </citation>
    <scope>NUCLEOTIDE SEQUENCE [LARGE SCALE GENOMIC DNA]</scope>
    <source>
        <strain evidence="1">AR-01</strain>
    </source>
</reference>
<evidence type="ECO:0000313" key="2">
    <source>
        <dbReference type="Proteomes" id="UP000823775"/>
    </source>
</evidence>
<feature type="non-terminal residue" evidence="1">
    <location>
        <position position="83"/>
    </location>
</feature>
<organism evidence="1 2">
    <name type="scientific">Datura stramonium</name>
    <name type="common">Jimsonweed</name>
    <name type="synonym">Common thornapple</name>
    <dbReference type="NCBI Taxonomy" id="4076"/>
    <lineage>
        <taxon>Eukaryota</taxon>
        <taxon>Viridiplantae</taxon>
        <taxon>Streptophyta</taxon>
        <taxon>Embryophyta</taxon>
        <taxon>Tracheophyta</taxon>
        <taxon>Spermatophyta</taxon>
        <taxon>Magnoliopsida</taxon>
        <taxon>eudicotyledons</taxon>
        <taxon>Gunneridae</taxon>
        <taxon>Pentapetalae</taxon>
        <taxon>asterids</taxon>
        <taxon>lamiids</taxon>
        <taxon>Solanales</taxon>
        <taxon>Solanaceae</taxon>
        <taxon>Solanoideae</taxon>
        <taxon>Datureae</taxon>
        <taxon>Datura</taxon>
    </lineage>
</organism>
<name>A0ABS8VK34_DATST</name>